<evidence type="ECO:0000256" key="3">
    <source>
        <dbReference type="ARBA" id="ARBA00023274"/>
    </source>
</evidence>
<gene>
    <name evidence="4" type="ORF">H920_04919</name>
</gene>
<dbReference type="EMBL" id="KN122061">
    <property type="protein sequence ID" value="KFO33674.1"/>
    <property type="molecule type" value="Genomic_DNA"/>
</dbReference>
<dbReference type="Proteomes" id="UP000028990">
    <property type="component" value="Unassembled WGS sequence"/>
</dbReference>
<dbReference type="GO" id="GO:0003735">
    <property type="term" value="F:structural constituent of ribosome"/>
    <property type="evidence" value="ECO:0007669"/>
    <property type="project" value="InterPro"/>
</dbReference>
<dbReference type="InterPro" id="IPR005756">
    <property type="entry name" value="Ribosomal_uL24_euk/arc"/>
</dbReference>
<dbReference type="GO" id="GO:0006412">
    <property type="term" value="P:translation"/>
    <property type="evidence" value="ECO:0007669"/>
    <property type="project" value="InterPro"/>
</dbReference>
<dbReference type="InterPro" id="IPR014722">
    <property type="entry name" value="Rib_uL2_dom2"/>
</dbReference>
<sequence>MCGHYKGQQIDIAVKVSRKIGRLHWMGPREKADGTAIHVGIHSSKVSITRLKLDSDYEKPYEVPSFSK</sequence>
<evidence type="ECO:0000313" key="5">
    <source>
        <dbReference type="Proteomes" id="UP000028990"/>
    </source>
</evidence>
<protein>
    <submittedName>
        <fullName evidence="4">60S ribosomal protein L26-like 1</fullName>
    </submittedName>
</protein>
<keyword evidence="3" id="KW-0687">Ribonucleoprotein</keyword>
<accession>A0A091DNH7</accession>
<dbReference type="GO" id="GO:0015934">
    <property type="term" value="C:large ribosomal subunit"/>
    <property type="evidence" value="ECO:0007669"/>
    <property type="project" value="InterPro"/>
</dbReference>
<dbReference type="Gene3D" id="2.30.30.30">
    <property type="match status" value="1"/>
</dbReference>
<dbReference type="AlphaFoldDB" id="A0A091DNH7"/>
<comment type="similarity">
    <text evidence="1">Belongs to the universal ribosomal protein uL24 family.</text>
</comment>
<dbReference type="Pfam" id="PF16906">
    <property type="entry name" value="Ribosomal_L26"/>
    <property type="match status" value="1"/>
</dbReference>
<keyword evidence="5" id="KW-1185">Reference proteome</keyword>
<evidence type="ECO:0000256" key="2">
    <source>
        <dbReference type="ARBA" id="ARBA00022980"/>
    </source>
</evidence>
<name>A0A091DNH7_FUKDA</name>
<evidence type="ECO:0000256" key="1">
    <source>
        <dbReference type="ARBA" id="ARBA00010618"/>
    </source>
</evidence>
<reference evidence="4 5" key="1">
    <citation type="submission" date="2013-11" db="EMBL/GenBank/DDBJ databases">
        <title>The Damaraland mole rat (Fukomys damarensis) genome and evolution of African mole rats.</title>
        <authorList>
            <person name="Gladyshev V.N."/>
            <person name="Fang X."/>
        </authorList>
    </citation>
    <scope>NUCLEOTIDE SEQUENCE [LARGE SCALE GENOMIC DNA]</scope>
    <source>
        <tissue evidence="4">Liver</tissue>
    </source>
</reference>
<keyword evidence="2 4" id="KW-0689">Ribosomal protein</keyword>
<proteinExistence type="inferred from homology"/>
<evidence type="ECO:0000313" key="4">
    <source>
        <dbReference type="EMBL" id="KFO33674.1"/>
    </source>
</evidence>
<organism evidence="4 5">
    <name type="scientific">Fukomys damarensis</name>
    <name type="common">Damaraland mole rat</name>
    <name type="synonym">Cryptomys damarensis</name>
    <dbReference type="NCBI Taxonomy" id="885580"/>
    <lineage>
        <taxon>Eukaryota</taxon>
        <taxon>Metazoa</taxon>
        <taxon>Chordata</taxon>
        <taxon>Craniata</taxon>
        <taxon>Vertebrata</taxon>
        <taxon>Euteleostomi</taxon>
        <taxon>Mammalia</taxon>
        <taxon>Eutheria</taxon>
        <taxon>Euarchontoglires</taxon>
        <taxon>Glires</taxon>
        <taxon>Rodentia</taxon>
        <taxon>Hystricomorpha</taxon>
        <taxon>Bathyergidae</taxon>
        <taxon>Fukomys</taxon>
    </lineage>
</organism>